<dbReference type="Pfam" id="PF04024">
    <property type="entry name" value="PspC"/>
    <property type="match status" value="1"/>
</dbReference>
<evidence type="ECO:0000256" key="2">
    <source>
        <dbReference type="ARBA" id="ARBA00022475"/>
    </source>
</evidence>
<dbReference type="Proteomes" id="UP001207626">
    <property type="component" value="Unassembled WGS sequence"/>
</dbReference>
<feature type="transmembrane region" description="Helical" evidence="6">
    <location>
        <begin position="34"/>
        <end position="58"/>
    </location>
</feature>
<dbReference type="InterPro" id="IPR052027">
    <property type="entry name" value="PspC"/>
</dbReference>
<reference evidence="8 9" key="1">
    <citation type="submission" date="2022-05" db="EMBL/GenBank/DDBJ databases">
        <title>Genome Sequencing of Bee-Associated Microbes.</title>
        <authorList>
            <person name="Dunlap C."/>
        </authorList>
    </citation>
    <scope>NUCLEOTIDE SEQUENCE [LARGE SCALE GENOMIC DNA]</scope>
    <source>
        <strain evidence="8 9">NRRL NRS-1438</strain>
    </source>
</reference>
<dbReference type="PANTHER" id="PTHR33885:SF3">
    <property type="entry name" value="PHAGE SHOCK PROTEIN C"/>
    <property type="match status" value="1"/>
</dbReference>
<dbReference type="RefSeq" id="WP_087435861.1">
    <property type="nucleotide sequence ID" value="NZ_JAFFHZ010000001.1"/>
</dbReference>
<gene>
    <name evidence="8" type="ORF">M5X09_26100</name>
</gene>
<proteinExistence type="predicted"/>
<dbReference type="GeneID" id="77003530"/>
<evidence type="ECO:0000256" key="3">
    <source>
        <dbReference type="ARBA" id="ARBA00022692"/>
    </source>
</evidence>
<keyword evidence="3 6" id="KW-0812">Transmembrane</keyword>
<sequence>MNRKLYRSVRDRKLCGLIGGLGEWLGFDVTLLRILFVIGCFFSGFTLLFVYFIVALVVPKEPYSPYGPQGYGSGPYNNPNGYNSYNGGYTANDQGCYNNTRQGGAYDNYGSYNSSSYGSMKQKDNSSIDSMMEDIERKAMMKELQELRNKVAKYEKGDK</sequence>
<evidence type="ECO:0000313" key="8">
    <source>
        <dbReference type="EMBL" id="MCY9523093.1"/>
    </source>
</evidence>
<dbReference type="PANTHER" id="PTHR33885">
    <property type="entry name" value="PHAGE SHOCK PROTEIN C"/>
    <property type="match status" value="1"/>
</dbReference>
<keyword evidence="4 6" id="KW-1133">Transmembrane helix</keyword>
<keyword evidence="5 6" id="KW-0472">Membrane</keyword>
<keyword evidence="9" id="KW-1185">Reference proteome</keyword>
<dbReference type="EMBL" id="JAMDLW010000058">
    <property type="protein sequence ID" value="MCY9523093.1"/>
    <property type="molecule type" value="Genomic_DNA"/>
</dbReference>
<evidence type="ECO:0000256" key="4">
    <source>
        <dbReference type="ARBA" id="ARBA00022989"/>
    </source>
</evidence>
<dbReference type="InterPro" id="IPR007168">
    <property type="entry name" value="Phageshock_PspC_N"/>
</dbReference>
<evidence type="ECO:0000256" key="1">
    <source>
        <dbReference type="ARBA" id="ARBA00004162"/>
    </source>
</evidence>
<evidence type="ECO:0000256" key="5">
    <source>
        <dbReference type="ARBA" id="ARBA00023136"/>
    </source>
</evidence>
<protein>
    <submittedName>
        <fullName evidence="8">PspC domain-containing protein</fullName>
    </submittedName>
</protein>
<comment type="caution">
    <text evidence="8">The sequence shown here is derived from an EMBL/GenBank/DDBJ whole genome shotgun (WGS) entry which is preliminary data.</text>
</comment>
<organism evidence="8 9">
    <name type="scientific">Paenibacillus apiarius</name>
    <dbReference type="NCBI Taxonomy" id="46240"/>
    <lineage>
        <taxon>Bacteria</taxon>
        <taxon>Bacillati</taxon>
        <taxon>Bacillota</taxon>
        <taxon>Bacilli</taxon>
        <taxon>Bacillales</taxon>
        <taxon>Paenibacillaceae</taxon>
        <taxon>Paenibacillus</taxon>
    </lineage>
</organism>
<evidence type="ECO:0000313" key="9">
    <source>
        <dbReference type="Proteomes" id="UP001207626"/>
    </source>
</evidence>
<comment type="subcellular location">
    <subcellularLocation>
        <location evidence="1">Cell membrane</location>
        <topology evidence="1">Single-pass membrane protein</topology>
    </subcellularLocation>
</comment>
<evidence type="ECO:0000256" key="6">
    <source>
        <dbReference type="SAM" id="Phobius"/>
    </source>
</evidence>
<accession>A0ABT4E437</accession>
<keyword evidence="2" id="KW-1003">Cell membrane</keyword>
<name>A0ABT4E437_9BACL</name>
<evidence type="ECO:0000259" key="7">
    <source>
        <dbReference type="Pfam" id="PF04024"/>
    </source>
</evidence>
<feature type="domain" description="Phage shock protein PspC N-terminal" evidence="7">
    <location>
        <begin position="3"/>
        <end position="61"/>
    </location>
</feature>